<feature type="domain" description="F-box" evidence="1">
    <location>
        <begin position="19"/>
        <end position="55"/>
    </location>
</feature>
<organism evidence="2 5">
    <name type="scientific">Medicago truncatula</name>
    <name type="common">Barrel medic</name>
    <name type="synonym">Medicago tribuloides</name>
    <dbReference type="NCBI Taxonomy" id="3880"/>
    <lineage>
        <taxon>Eukaryota</taxon>
        <taxon>Viridiplantae</taxon>
        <taxon>Streptophyta</taxon>
        <taxon>Embryophyta</taxon>
        <taxon>Tracheophyta</taxon>
        <taxon>Spermatophyta</taxon>
        <taxon>Magnoliopsida</taxon>
        <taxon>eudicotyledons</taxon>
        <taxon>Gunneridae</taxon>
        <taxon>Pentapetalae</taxon>
        <taxon>rosids</taxon>
        <taxon>fabids</taxon>
        <taxon>Fabales</taxon>
        <taxon>Fabaceae</taxon>
        <taxon>Papilionoideae</taxon>
        <taxon>50 kb inversion clade</taxon>
        <taxon>NPAAA clade</taxon>
        <taxon>Hologalegina</taxon>
        <taxon>IRL clade</taxon>
        <taxon>Trifolieae</taxon>
        <taxon>Medicago</taxon>
    </lineage>
</organism>
<dbReference type="SUPFAM" id="SSF52047">
    <property type="entry name" value="RNI-like"/>
    <property type="match status" value="1"/>
</dbReference>
<dbReference type="KEGG" id="mtr:11413983"/>
<dbReference type="InterPro" id="IPR053781">
    <property type="entry name" value="F-box_AtFBL13-like"/>
</dbReference>
<dbReference type="InterPro" id="IPR006566">
    <property type="entry name" value="FBD"/>
</dbReference>
<dbReference type="OMA" id="NSEDWIY"/>
<dbReference type="EMBL" id="CM001221">
    <property type="protein sequence ID" value="AES96641.1"/>
    <property type="molecule type" value="Genomic_DNA"/>
</dbReference>
<dbReference type="InterPro" id="IPR036047">
    <property type="entry name" value="F-box-like_dom_sf"/>
</dbReference>
<name>G7KCI4_MEDTR</name>
<dbReference type="SMART" id="SM00579">
    <property type="entry name" value="FBD"/>
    <property type="match status" value="1"/>
</dbReference>
<dbReference type="EMBL" id="PSQE01000005">
    <property type="protein sequence ID" value="RHN55323.1"/>
    <property type="molecule type" value="Genomic_DNA"/>
</dbReference>
<protein>
    <submittedName>
        <fullName evidence="2">F-box/RNI/FBD-like domain protein</fullName>
    </submittedName>
    <submittedName>
        <fullName evidence="3">Putative F-box domain, FBD domain, leucine-rich repeat domain, L domain-containing protein</fullName>
    </submittedName>
</protein>
<reference evidence="4" key="3">
    <citation type="submission" date="2015-04" db="UniProtKB">
        <authorList>
            <consortium name="EnsemblPlants"/>
        </authorList>
    </citation>
    <scope>IDENTIFICATION</scope>
    <source>
        <strain evidence="4">cv. Jemalong A17</strain>
    </source>
</reference>
<dbReference type="PROSITE" id="PS50181">
    <property type="entry name" value="FBOX"/>
    <property type="match status" value="1"/>
</dbReference>
<proteinExistence type="predicted"/>
<dbReference type="InterPro" id="IPR032675">
    <property type="entry name" value="LRR_dom_sf"/>
</dbReference>
<evidence type="ECO:0000313" key="3">
    <source>
        <dbReference type="EMBL" id="RHN55323.1"/>
    </source>
</evidence>
<evidence type="ECO:0000313" key="6">
    <source>
        <dbReference type="Proteomes" id="UP000265566"/>
    </source>
</evidence>
<dbReference type="InterPro" id="IPR050232">
    <property type="entry name" value="FBL13/AtMIF1-like"/>
</dbReference>
<dbReference type="SUPFAM" id="SSF81383">
    <property type="entry name" value="F-box domain"/>
    <property type="match status" value="1"/>
</dbReference>
<dbReference type="Pfam" id="PF08387">
    <property type="entry name" value="FBD"/>
    <property type="match status" value="1"/>
</dbReference>
<dbReference type="EnsemblPlants" id="AES96641">
    <property type="protein sequence ID" value="AES96641"/>
    <property type="gene ID" value="MTR_5g039490"/>
</dbReference>
<dbReference type="Pfam" id="PF00646">
    <property type="entry name" value="F-box"/>
    <property type="match status" value="1"/>
</dbReference>
<evidence type="ECO:0000313" key="5">
    <source>
        <dbReference type="Proteomes" id="UP000002051"/>
    </source>
</evidence>
<dbReference type="Pfam" id="PF24758">
    <property type="entry name" value="LRR_At5g56370"/>
    <property type="match status" value="1"/>
</dbReference>
<dbReference type="Proteomes" id="UP000265566">
    <property type="component" value="Chromosome 5"/>
</dbReference>
<dbReference type="OrthoDB" id="1417300at2759"/>
<evidence type="ECO:0000313" key="4">
    <source>
        <dbReference type="EnsemblPlants" id="AES96641"/>
    </source>
</evidence>
<evidence type="ECO:0000313" key="2">
    <source>
        <dbReference type="EMBL" id="AES96641.1"/>
    </source>
</evidence>
<evidence type="ECO:0000259" key="1">
    <source>
        <dbReference type="PROSITE" id="PS50181"/>
    </source>
</evidence>
<reference evidence="3" key="5">
    <citation type="journal article" date="2018" name="Nat. Plants">
        <title>Whole-genome landscape of Medicago truncatula symbiotic genes.</title>
        <authorList>
            <person name="Pecrix Y."/>
            <person name="Gamas P."/>
            <person name="Carrere S."/>
        </authorList>
    </citation>
    <scope>NUCLEOTIDE SEQUENCE</scope>
    <source>
        <tissue evidence="3">Leaves</tissue>
    </source>
</reference>
<dbReference type="PaxDb" id="3880-AES96641"/>
<reference evidence="2 5" key="1">
    <citation type="journal article" date="2011" name="Nature">
        <title>The Medicago genome provides insight into the evolution of rhizobial symbioses.</title>
        <authorList>
            <person name="Young N.D."/>
            <person name="Debelle F."/>
            <person name="Oldroyd G.E."/>
            <person name="Geurts R."/>
            <person name="Cannon S.B."/>
            <person name="Udvardi M.K."/>
            <person name="Benedito V.A."/>
            <person name="Mayer K.F."/>
            <person name="Gouzy J."/>
            <person name="Schoof H."/>
            <person name="Van de Peer Y."/>
            <person name="Proost S."/>
            <person name="Cook D.R."/>
            <person name="Meyers B.C."/>
            <person name="Spannagl M."/>
            <person name="Cheung F."/>
            <person name="De Mita S."/>
            <person name="Krishnakumar V."/>
            <person name="Gundlach H."/>
            <person name="Zhou S."/>
            <person name="Mudge J."/>
            <person name="Bharti A.K."/>
            <person name="Murray J.D."/>
            <person name="Naoumkina M.A."/>
            <person name="Rosen B."/>
            <person name="Silverstein K.A."/>
            <person name="Tang H."/>
            <person name="Rombauts S."/>
            <person name="Zhao P.X."/>
            <person name="Zhou P."/>
            <person name="Barbe V."/>
            <person name="Bardou P."/>
            <person name="Bechner M."/>
            <person name="Bellec A."/>
            <person name="Berger A."/>
            <person name="Berges H."/>
            <person name="Bidwell S."/>
            <person name="Bisseling T."/>
            <person name="Choisne N."/>
            <person name="Couloux A."/>
            <person name="Denny R."/>
            <person name="Deshpande S."/>
            <person name="Dai X."/>
            <person name="Doyle J.J."/>
            <person name="Dudez A.M."/>
            <person name="Farmer A.D."/>
            <person name="Fouteau S."/>
            <person name="Franken C."/>
            <person name="Gibelin C."/>
            <person name="Gish J."/>
            <person name="Goldstein S."/>
            <person name="Gonzalez A.J."/>
            <person name="Green P.J."/>
            <person name="Hallab A."/>
            <person name="Hartog M."/>
            <person name="Hua A."/>
            <person name="Humphray S.J."/>
            <person name="Jeong D.H."/>
            <person name="Jing Y."/>
            <person name="Jocker A."/>
            <person name="Kenton S.M."/>
            <person name="Kim D.J."/>
            <person name="Klee K."/>
            <person name="Lai H."/>
            <person name="Lang C."/>
            <person name="Lin S."/>
            <person name="Macmil S.L."/>
            <person name="Magdelenat G."/>
            <person name="Matthews L."/>
            <person name="McCorrison J."/>
            <person name="Monaghan E.L."/>
            <person name="Mun J.H."/>
            <person name="Najar F.Z."/>
            <person name="Nicholson C."/>
            <person name="Noirot C."/>
            <person name="O'Bleness M."/>
            <person name="Paule C.R."/>
            <person name="Poulain J."/>
            <person name="Prion F."/>
            <person name="Qin B."/>
            <person name="Qu C."/>
            <person name="Retzel E.F."/>
            <person name="Riddle C."/>
            <person name="Sallet E."/>
            <person name="Samain S."/>
            <person name="Samson N."/>
            <person name="Sanders I."/>
            <person name="Saurat O."/>
            <person name="Scarpelli C."/>
            <person name="Schiex T."/>
            <person name="Segurens B."/>
            <person name="Severin A.J."/>
            <person name="Sherrier D.J."/>
            <person name="Shi R."/>
            <person name="Sims S."/>
            <person name="Singer S.R."/>
            <person name="Sinharoy S."/>
            <person name="Sterck L."/>
            <person name="Viollet A."/>
            <person name="Wang B.B."/>
            <person name="Wang K."/>
            <person name="Wang M."/>
            <person name="Wang X."/>
            <person name="Warfsmann J."/>
            <person name="Weissenbach J."/>
            <person name="White D.D."/>
            <person name="White J.D."/>
            <person name="Wiley G.B."/>
            <person name="Wincker P."/>
            <person name="Xing Y."/>
            <person name="Yang L."/>
            <person name="Yao Z."/>
            <person name="Ying F."/>
            <person name="Zhai J."/>
            <person name="Zhou L."/>
            <person name="Zuber A."/>
            <person name="Denarie J."/>
            <person name="Dixon R.A."/>
            <person name="May G.D."/>
            <person name="Schwartz D.C."/>
            <person name="Rogers J."/>
            <person name="Quetier F."/>
            <person name="Town C.D."/>
            <person name="Roe B.A."/>
        </authorList>
    </citation>
    <scope>NUCLEOTIDE SEQUENCE [LARGE SCALE GENOMIC DNA]</scope>
    <source>
        <strain evidence="2">A17</strain>
        <strain evidence="4 5">cv. Jemalong A17</strain>
    </source>
</reference>
<dbReference type="Gene3D" id="3.80.10.10">
    <property type="entry name" value="Ribonuclease Inhibitor"/>
    <property type="match status" value="1"/>
</dbReference>
<dbReference type="InterPro" id="IPR001810">
    <property type="entry name" value="F-box_dom"/>
</dbReference>
<dbReference type="InterPro" id="IPR055411">
    <property type="entry name" value="LRR_FXL15/At3g58940/PEG3-like"/>
</dbReference>
<gene>
    <name evidence="4" type="primary">11413983</name>
    <name evidence="2" type="ordered locus">MTR_5g039490</name>
    <name evidence="3" type="ORF">MtrunA17_Chr5g0416541</name>
</gene>
<dbReference type="PANTHER" id="PTHR31900:SF34">
    <property type="entry name" value="EMB|CAB62440.1-RELATED"/>
    <property type="match status" value="1"/>
</dbReference>
<accession>G7KCI4</accession>
<dbReference type="HOGENOM" id="CLU_010721_1_0_1"/>
<dbReference type="Gene3D" id="1.20.1280.50">
    <property type="match status" value="1"/>
</dbReference>
<reference evidence="6" key="4">
    <citation type="journal article" date="2018" name="Nat. Plants">
        <title>Whole-genome landscape of Medicago truncatula symbiotic genes.</title>
        <authorList>
            <person name="Pecrix Y."/>
            <person name="Staton S.E."/>
            <person name="Sallet E."/>
            <person name="Lelandais-Briere C."/>
            <person name="Moreau S."/>
            <person name="Carrere S."/>
            <person name="Blein T."/>
            <person name="Jardinaud M.F."/>
            <person name="Latrasse D."/>
            <person name="Zouine M."/>
            <person name="Zahm M."/>
            <person name="Kreplak J."/>
            <person name="Mayjonade B."/>
            <person name="Satge C."/>
            <person name="Perez M."/>
            <person name="Cauet S."/>
            <person name="Marande W."/>
            <person name="Chantry-Darmon C."/>
            <person name="Lopez-Roques C."/>
            <person name="Bouchez O."/>
            <person name="Berard A."/>
            <person name="Debelle F."/>
            <person name="Munos S."/>
            <person name="Bendahmane A."/>
            <person name="Berges H."/>
            <person name="Niebel A."/>
            <person name="Buitink J."/>
            <person name="Frugier F."/>
            <person name="Benhamed M."/>
            <person name="Crespi M."/>
            <person name="Gouzy J."/>
            <person name="Gamas P."/>
        </authorList>
    </citation>
    <scope>NUCLEOTIDE SEQUENCE [LARGE SCALE GENOMIC DNA]</scope>
    <source>
        <strain evidence="6">cv. Jemalong A17</strain>
    </source>
</reference>
<dbReference type="Gramene" id="rna30489">
    <property type="protein sequence ID" value="RHN55323.1"/>
    <property type="gene ID" value="gene30489"/>
</dbReference>
<dbReference type="AlphaFoldDB" id="G7KCI4"/>
<sequence length="378" mass="43059">MKNKSGKRKRLLPSQSATVDTLNDFPDEILTHILSLLPCKDAFRTTVLSKRWVSLCHSLSTLNINDEGVNNSEDWIYFRRLMDKVMLSPLAQRLTLKSLSLSCWSELWEEEADGCLSFDNWLEAAKLRGMERLYLHLLNVPLAPTIFCCKTLLRLYLTNLTTSISVGSMVHCSVDLPLLETLFVFNIFFEDTKDFTKLLLGCPKLEYLAIDRVNANAGVPEGGYFKHLSKLILACISLFNVPFKAVYNVKYLTVCEIGKSLPNKEINSFDTVFENLTKLQTLNIAKAKNSTTIEHWEYPDHVPECVSSHLTKFEVIDYEACEADFRFATYILQNARLLQVMTIHHTLHPNPMESPQFLENLSSCPRMSPTCKLNLSSS</sequence>
<dbReference type="Proteomes" id="UP000002051">
    <property type="component" value="Chromosome 5"/>
</dbReference>
<keyword evidence="5" id="KW-1185">Reference proteome</keyword>
<dbReference type="PANTHER" id="PTHR31900">
    <property type="entry name" value="F-BOX/RNI SUPERFAMILY PROTEIN-RELATED"/>
    <property type="match status" value="1"/>
</dbReference>
<reference evidence="2 5" key="2">
    <citation type="journal article" date="2014" name="BMC Genomics">
        <title>An improved genome release (version Mt4.0) for the model legume Medicago truncatula.</title>
        <authorList>
            <person name="Tang H."/>
            <person name="Krishnakumar V."/>
            <person name="Bidwell S."/>
            <person name="Rosen B."/>
            <person name="Chan A."/>
            <person name="Zhou S."/>
            <person name="Gentzbittel L."/>
            <person name="Childs K.L."/>
            <person name="Yandell M."/>
            <person name="Gundlach H."/>
            <person name="Mayer K.F."/>
            <person name="Schwartz D.C."/>
            <person name="Town C.D."/>
        </authorList>
    </citation>
    <scope>GENOME REANNOTATION</scope>
    <source>
        <strain evidence="4 5">cv. Jemalong A17</strain>
    </source>
</reference>
<dbReference type="CDD" id="cd22160">
    <property type="entry name" value="F-box_AtFBL13-like"/>
    <property type="match status" value="1"/>
</dbReference>